<evidence type="ECO:0000256" key="5">
    <source>
        <dbReference type="ARBA" id="ARBA00023163"/>
    </source>
</evidence>
<comment type="caution">
    <text evidence="8">The sequence shown here is derived from an EMBL/GenBank/DDBJ whole genome shotgun (WGS) entry which is preliminary data.</text>
</comment>
<sequence length="139" mass="16351">MTRRNARELVMQMIYEGNFHDETERERIIYDKIREMDAEEKKRNKAMIEFIESLYFGIFEHLQEIDELIEKSATNWSFARIAKVDLSILRLAIYELKYTDVPQKVAVNEAIEIAKTFSTEKSPRFINGVLGSVIKEIEA</sequence>
<comment type="similarity">
    <text evidence="1 6">Belongs to the NusB family.</text>
</comment>
<evidence type="ECO:0000256" key="1">
    <source>
        <dbReference type="ARBA" id="ARBA00005952"/>
    </source>
</evidence>
<keyword evidence="5 6" id="KW-0804">Transcription</keyword>
<dbReference type="InterPro" id="IPR035926">
    <property type="entry name" value="NusB-like_sf"/>
</dbReference>
<evidence type="ECO:0000313" key="9">
    <source>
        <dbReference type="Proteomes" id="UP000824229"/>
    </source>
</evidence>
<reference evidence="8" key="1">
    <citation type="journal article" date="2021" name="PeerJ">
        <title>Extensive microbial diversity within the chicken gut microbiome revealed by metagenomics and culture.</title>
        <authorList>
            <person name="Gilroy R."/>
            <person name="Ravi A."/>
            <person name="Getino M."/>
            <person name="Pursley I."/>
            <person name="Horton D.L."/>
            <person name="Alikhan N.F."/>
            <person name="Baker D."/>
            <person name="Gharbi K."/>
            <person name="Hall N."/>
            <person name="Watson M."/>
            <person name="Adriaenssens E.M."/>
            <person name="Foster-Nyarko E."/>
            <person name="Jarju S."/>
            <person name="Secka A."/>
            <person name="Antonio M."/>
            <person name="Oren A."/>
            <person name="Chaudhuri R.R."/>
            <person name="La Ragione R."/>
            <person name="Hildebrand F."/>
            <person name="Pallen M.J."/>
        </authorList>
    </citation>
    <scope>NUCLEOTIDE SEQUENCE</scope>
    <source>
        <strain evidence="8">B5-657</strain>
    </source>
</reference>
<comment type="function">
    <text evidence="6">Involved in transcription antitermination. Required for transcription of ribosomal RNA (rRNA) genes. Binds specifically to the boxA antiterminator sequence of the ribosomal RNA (rrn) operons.</text>
</comment>
<organism evidence="8 9">
    <name type="scientific">Candidatus Cellulosilyticum pullistercoris</name>
    <dbReference type="NCBI Taxonomy" id="2838521"/>
    <lineage>
        <taxon>Bacteria</taxon>
        <taxon>Bacillati</taxon>
        <taxon>Bacillota</taxon>
        <taxon>Clostridia</taxon>
        <taxon>Lachnospirales</taxon>
        <taxon>Cellulosilyticaceae</taxon>
        <taxon>Cellulosilyticum</taxon>
    </lineage>
</organism>
<dbReference type="Pfam" id="PF01029">
    <property type="entry name" value="NusB"/>
    <property type="match status" value="1"/>
</dbReference>
<gene>
    <name evidence="6 8" type="primary">nusB</name>
    <name evidence="8" type="ORF">H9872_11000</name>
</gene>
<keyword evidence="3 6" id="KW-0694">RNA-binding</keyword>
<dbReference type="InterPro" id="IPR006027">
    <property type="entry name" value="NusB_RsmB_TIM44"/>
</dbReference>
<evidence type="ECO:0000256" key="2">
    <source>
        <dbReference type="ARBA" id="ARBA00022814"/>
    </source>
</evidence>
<reference evidence="8" key="2">
    <citation type="submission" date="2021-04" db="EMBL/GenBank/DDBJ databases">
        <authorList>
            <person name="Gilroy R."/>
        </authorList>
    </citation>
    <scope>NUCLEOTIDE SEQUENCE</scope>
    <source>
        <strain evidence="8">B5-657</strain>
    </source>
</reference>
<dbReference type="HAMAP" id="MF_00073">
    <property type="entry name" value="NusB"/>
    <property type="match status" value="1"/>
</dbReference>
<dbReference type="GO" id="GO:0006353">
    <property type="term" value="P:DNA-templated transcription termination"/>
    <property type="evidence" value="ECO:0007669"/>
    <property type="project" value="UniProtKB-UniRule"/>
</dbReference>
<dbReference type="CDD" id="cd00619">
    <property type="entry name" value="Terminator_NusB"/>
    <property type="match status" value="1"/>
</dbReference>
<evidence type="ECO:0000256" key="4">
    <source>
        <dbReference type="ARBA" id="ARBA00023015"/>
    </source>
</evidence>
<feature type="domain" description="NusB/RsmB/TIM44" evidence="7">
    <location>
        <begin position="4"/>
        <end position="135"/>
    </location>
</feature>
<dbReference type="PANTHER" id="PTHR11078:SF3">
    <property type="entry name" value="ANTITERMINATION NUSB DOMAIN-CONTAINING PROTEIN"/>
    <property type="match status" value="1"/>
</dbReference>
<dbReference type="AlphaFoldDB" id="A0A9E2NPB1"/>
<evidence type="ECO:0000259" key="7">
    <source>
        <dbReference type="Pfam" id="PF01029"/>
    </source>
</evidence>
<dbReference type="Gene3D" id="1.10.940.10">
    <property type="entry name" value="NusB-like"/>
    <property type="match status" value="1"/>
</dbReference>
<dbReference type="GO" id="GO:0005829">
    <property type="term" value="C:cytosol"/>
    <property type="evidence" value="ECO:0007669"/>
    <property type="project" value="TreeGrafter"/>
</dbReference>
<dbReference type="Proteomes" id="UP000824229">
    <property type="component" value="Unassembled WGS sequence"/>
</dbReference>
<dbReference type="PANTHER" id="PTHR11078">
    <property type="entry name" value="N UTILIZATION SUBSTANCE PROTEIN B-RELATED"/>
    <property type="match status" value="1"/>
</dbReference>
<dbReference type="NCBIfam" id="TIGR01951">
    <property type="entry name" value="nusB"/>
    <property type="match status" value="1"/>
</dbReference>
<keyword evidence="4 6" id="KW-0805">Transcription regulation</keyword>
<protein>
    <recommendedName>
        <fullName evidence="6">Transcription antitermination protein NusB</fullName>
    </recommendedName>
    <alternativeName>
        <fullName evidence="6">Antitermination factor NusB</fullName>
    </alternativeName>
</protein>
<evidence type="ECO:0000313" key="8">
    <source>
        <dbReference type="EMBL" id="MBU3805263.1"/>
    </source>
</evidence>
<name>A0A9E2NPB1_9FIRM</name>
<evidence type="ECO:0000256" key="3">
    <source>
        <dbReference type="ARBA" id="ARBA00022884"/>
    </source>
</evidence>
<evidence type="ECO:0000256" key="6">
    <source>
        <dbReference type="HAMAP-Rule" id="MF_00073"/>
    </source>
</evidence>
<proteinExistence type="inferred from homology"/>
<accession>A0A9E2NPB1</accession>
<dbReference type="GO" id="GO:0031564">
    <property type="term" value="P:transcription antitermination"/>
    <property type="evidence" value="ECO:0007669"/>
    <property type="project" value="UniProtKB-KW"/>
</dbReference>
<dbReference type="InterPro" id="IPR011605">
    <property type="entry name" value="NusB_fam"/>
</dbReference>
<dbReference type="EMBL" id="JAHLFQ010000260">
    <property type="protein sequence ID" value="MBU3805263.1"/>
    <property type="molecule type" value="Genomic_DNA"/>
</dbReference>
<dbReference type="SUPFAM" id="SSF48013">
    <property type="entry name" value="NusB-like"/>
    <property type="match status" value="1"/>
</dbReference>
<dbReference type="GO" id="GO:0003723">
    <property type="term" value="F:RNA binding"/>
    <property type="evidence" value="ECO:0007669"/>
    <property type="project" value="UniProtKB-UniRule"/>
</dbReference>
<keyword evidence="2 6" id="KW-0889">Transcription antitermination</keyword>